<dbReference type="InParanoid" id="A0A7E5VP78"/>
<dbReference type="GeneID" id="113495530"/>
<dbReference type="GO" id="GO:0005737">
    <property type="term" value="C:cytoplasm"/>
    <property type="evidence" value="ECO:0007669"/>
    <property type="project" value="TreeGrafter"/>
</dbReference>
<dbReference type="InterPro" id="IPR002241">
    <property type="entry name" value="Glyco_hydro_27"/>
</dbReference>
<dbReference type="InterPro" id="IPR000111">
    <property type="entry name" value="Glyco_hydro_27/36_CS"/>
</dbReference>
<evidence type="ECO:0000313" key="6">
    <source>
        <dbReference type="RefSeq" id="XP_026730087.1"/>
    </source>
</evidence>
<gene>
    <name evidence="6" type="primary">LOC113495530</name>
</gene>
<evidence type="ECO:0000256" key="4">
    <source>
        <dbReference type="RuleBase" id="RU361168"/>
    </source>
</evidence>
<protein>
    <recommendedName>
        <fullName evidence="4">Alpha-galactosidase</fullName>
        <ecNumber evidence="4">3.2.1.-</ecNumber>
    </recommendedName>
</protein>
<dbReference type="KEGG" id="tnl:113495530"/>
<keyword evidence="2 4" id="KW-0378">Hydrolase</keyword>
<dbReference type="OrthoDB" id="5795902at2759"/>
<proteinExistence type="inferred from homology"/>
<dbReference type="AlphaFoldDB" id="A0A7E5VP78"/>
<evidence type="ECO:0000256" key="2">
    <source>
        <dbReference type="ARBA" id="ARBA00022801"/>
    </source>
</evidence>
<dbReference type="PROSITE" id="PS00512">
    <property type="entry name" value="ALPHA_GALACTOSIDASE"/>
    <property type="match status" value="1"/>
</dbReference>
<dbReference type="InterPro" id="IPR017853">
    <property type="entry name" value="GH"/>
</dbReference>
<keyword evidence="3 4" id="KW-0326">Glycosidase</keyword>
<dbReference type="InterPro" id="IPR013780">
    <property type="entry name" value="Glyco_hydro_b"/>
</dbReference>
<keyword evidence="4" id="KW-1015">Disulfide bond</keyword>
<dbReference type="PRINTS" id="PR00740">
    <property type="entry name" value="GLHYDRLASE27"/>
</dbReference>
<dbReference type="Gene3D" id="3.20.20.70">
    <property type="entry name" value="Aldolase class I"/>
    <property type="match status" value="1"/>
</dbReference>
<keyword evidence="5" id="KW-1185">Reference proteome</keyword>
<organism evidence="5 6">
    <name type="scientific">Trichoplusia ni</name>
    <name type="common">Cabbage looper</name>
    <dbReference type="NCBI Taxonomy" id="7111"/>
    <lineage>
        <taxon>Eukaryota</taxon>
        <taxon>Metazoa</taxon>
        <taxon>Ecdysozoa</taxon>
        <taxon>Arthropoda</taxon>
        <taxon>Hexapoda</taxon>
        <taxon>Insecta</taxon>
        <taxon>Pterygota</taxon>
        <taxon>Neoptera</taxon>
        <taxon>Endopterygota</taxon>
        <taxon>Lepidoptera</taxon>
        <taxon>Glossata</taxon>
        <taxon>Ditrysia</taxon>
        <taxon>Noctuoidea</taxon>
        <taxon>Noctuidae</taxon>
        <taxon>Plusiinae</taxon>
        <taxon>Trichoplusia</taxon>
    </lineage>
</organism>
<dbReference type="Pfam" id="PF16499">
    <property type="entry name" value="Melibiase_2"/>
    <property type="match status" value="1"/>
</dbReference>
<dbReference type="GO" id="GO:0016139">
    <property type="term" value="P:glycoside catabolic process"/>
    <property type="evidence" value="ECO:0007669"/>
    <property type="project" value="TreeGrafter"/>
</dbReference>
<dbReference type="PANTHER" id="PTHR11452:SF83">
    <property type="entry name" value="ALPHA-GALACTOSIDASE"/>
    <property type="match status" value="1"/>
</dbReference>
<evidence type="ECO:0000313" key="5">
    <source>
        <dbReference type="Proteomes" id="UP000322000"/>
    </source>
</evidence>
<dbReference type="GO" id="GO:0009311">
    <property type="term" value="P:oligosaccharide metabolic process"/>
    <property type="evidence" value="ECO:0007669"/>
    <property type="project" value="TreeGrafter"/>
</dbReference>
<evidence type="ECO:0000256" key="3">
    <source>
        <dbReference type="ARBA" id="ARBA00023295"/>
    </source>
</evidence>
<dbReference type="CDD" id="cd14792">
    <property type="entry name" value="GH27"/>
    <property type="match status" value="1"/>
</dbReference>
<dbReference type="FunFam" id="3.20.20.70:FF:000197">
    <property type="entry name" value="Alpha-galactosidase"/>
    <property type="match status" value="1"/>
</dbReference>
<dbReference type="Proteomes" id="UP000322000">
    <property type="component" value="Chromosome 7"/>
</dbReference>
<name>A0A7E5VP78_TRINI</name>
<dbReference type="RefSeq" id="XP_026730087.1">
    <property type="nucleotide sequence ID" value="XM_026874286.1"/>
</dbReference>
<comment type="subunit">
    <text evidence="4">Homodimer.</text>
</comment>
<dbReference type="InterPro" id="IPR013785">
    <property type="entry name" value="Aldolase_TIM"/>
</dbReference>
<sequence>MYTSQMIKDGVTSSKMFYFRRAILTVFFTLLLHEANLLENGLARTPPMGWMSWGYYMCGIKCEGNESKCLNEQLIMSVADSFYRDGYQEAGYEYIIVDDCWSERARDEHGKLVADRKRFPRGMKFLGDYIHARGLKFGMYTNIADVTCMRYPGSKQYLSLDAHTFAEWGVDYLKVDGCFVSEDFLNVGYIMLGQYLNMTKRPMVYSCSWPYYIEFIHKKQPDYQVISKYCNMWRNFHDVQTSWEALAGIVQHYRRGYRDMAPHHGPGQWNDPDMLIFGTGVLTRSQSRIQLAVYAMLSAPILLSCDMNKITQYEKTLLQNLDLIAVAQDPLGIMARPYMFNGVIVWIKPHLPKKGDAYPSFSFALVNLDIEDSHVNLTPGLYGLNSTDGYTVLDVFSGHYLRNLTTKDTLSLLVPGQDVIMYTMYPL</sequence>
<dbReference type="Gene3D" id="2.60.40.1180">
    <property type="entry name" value="Golgi alpha-mannosidase II"/>
    <property type="match status" value="1"/>
</dbReference>
<comment type="similarity">
    <text evidence="1 4">Belongs to the glycosyl hydrolase 27 family.</text>
</comment>
<evidence type="ECO:0000256" key="1">
    <source>
        <dbReference type="ARBA" id="ARBA00009743"/>
    </source>
</evidence>
<accession>A0A7E5VP78</accession>
<dbReference type="SUPFAM" id="SSF51445">
    <property type="entry name" value="(Trans)glycosidases"/>
    <property type="match status" value="1"/>
</dbReference>
<dbReference type="EC" id="3.2.1.-" evidence="4"/>
<dbReference type="PANTHER" id="PTHR11452">
    <property type="entry name" value="ALPHA-GALACTOSIDASE/ALPHA-N-ACETYLGALACTOSAMINIDASE"/>
    <property type="match status" value="1"/>
</dbReference>
<reference evidence="6" key="1">
    <citation type="submission" date="2025-08" db="UniProtKB">
        <authorList>
            <consortium name="RefSeq"/>
        </authorList>
    </citation>
    <scope>IDENTIFICATION</scope>
</reference>
<dbReference type="SUPFAM" id="SSF51011">
    <property type="entry name" value="Glycosyl hydrolase domain"/>
    <property type="match status" value="1"/>
</dbReference>
<dbReference type="GO" id="GO:0004557">
    <property type="term" value="F:alpha-galactosidase activity"/>
    <property type="evidence" value="ECO:0007669"/>
    <property type="project" value="TreeGrafter"/>
</dbReference>